<comment type="caution">
    <text evidence="3">The sequence shown here is derived from an EMBL/GenBank/DDBJ whole genome shotgun (WGS) entry which is preliminary data.</text>
</comment>
<evidence type="ECO:0000313" key="3">
    <source>
        <dbReference type="EMBL" id="MVT26242.1"/>
    </source>
</evidence>
<keyword evidence="2" id="KW-0812">Transmembrane</keyword>
<feature type="compositionally biased region" description="Acidic residues" evidence="1">
    <location>
        <begin position="36"/>
        <end position="54"/>
    </location>
</feature>
<evidence type="ECO:0000313" key="4">
    <source>
        <dbReference type="Proteomes" id="UP000460157"/>
    </source>
</evidence>
<sequence length="237" mass="25312">MTSALRIGCLPILAFIGIFGALAAVLFIAVLPPDEEGDGAPDSSSDDSDSDEDSSGGSSAAGVAEGEIVETAMGLAWEDRVAVPFSAAPRHGEDVARPEYVEAAEEHADRNGIPINTAYFTDCGVYVATVIQASEVDPDFPARCTCNMFTYVQDSSKWETFYVEHEGHLEPGDILVQDIGGTNYGHIYFYTGEREDSDAPERYRSAVGASLHTRPPSGHSVMLTIGGHPYLVARFTG</sequence>
<dbReference type="OrthoDB" id="9815778at2"/>
<feature type="region of interest" description="Disordered" evidence="1">
    <location>
        <begin position="36"/>
        <end position="63"/>
    </location>
</feature>
<dbReference type="Proteomes" id="UP000460157">
    <property type="component" value="Unassembled WGS sequence"/>
</dbReference>
<gene>
    <name evidence="3" type="ORF">GNZ21_07715</name>
</gene>
<organism evidence="3 4">
    <name type="scientific">Nesterenkonia alkaliphila</name>
    <dbReference type="NCBI Taxonomy" id="1463631"/>
    <lineage>
        <taxon>Bacteria</taxon>
        <taxon>Bacillati</taxon>
        <taxon>Actinomycetota</taxon>
        <taxon>Actinomycetes</taxon>
        <taxon>Micrococcales</taxon>
        <taxon>Micrococcaceae</taxon>
        <taxon>Nesterenkonia</taxon>
    </lineage>
</organism>
<evidence type="ECO:0008006" key="5">
    <source>
        <dbReference type="Google" id="ProtNLM"/>
    </source>
</evidence>
<evidence type="ECO:0000256" key="2">
    <source>
        <dbReference type="SAM" id="Phobius"/>
    </source>
</evidence>
<evidence type="ECO:0000256" key="1">
    <source>
        <dbReference type="SAM" id="MobiDB-lite"/>
    </source>
</evidence>
<name>A0A7K1UIP3_9MICC</name>
<dbReference type="EMBL" id="WRPM01000053">
    <property type="protein sequence ID" value="MVT26242.1"/>
    <property type="molecule type" value="Genomic_DNA"/>
</dbReference>
<protein>
    <recommendedName>
        <fullName evidence="5">CHAP domain-containing protein</fullName>
    </recommendedName>
</protein>
<keyword evidence="2" id="KW-0472">Membrane</keyword>
<dbReference type="AlphaFoldDB" id="A0A7K1UIP3"/>
<dbReference type="RefSeq" id="WP_157323016.1">
    <property type="nucleotide sequence ID" value="NZ_BMFX01000050.1"/>
</dbReference>
<accession>A0A7K1UIP3</accession>
<feature type="transmembrane region" description="Helical" evidence="2">
    <location>
        <begin position="12"/>
        <end position="31"/>
    </location>
</feature>
<keyword evidence="4" id="KW-1185">Reference proteome</keyword>
<keyword evidence="2" id="KW-1133">Transmembrane helix</keyword>
<reference evidence="3 4" key="1">
    <citation type="submission" date="2019-12" db="EMBL/GenBank/DDBJ databases">
        <title>Nesterenkonia muleiensis sp. nov., a novel actinobacterium isolated from sap of Populus euphratica.</title>
        <authorList>
            <person name="Wang R."/>
        </authorList>
    </citation>
    <scope>NUCLEOTIDE SEQUENCE [LARGE SCALE GENOMIC DNA]</scope>
    <source>
        <strain evidence="3 4">F10</strain>
    </source>
</reference>
<proteinExistence type="predicted"/>